<reference evidence="3" key="1">
    <citation type="journal article" date="2008" name="Nat. Genet.">
        <title>The Pristionchus pacificus genome provides a unique perspective on nematode lifestyle and parasitism.</title>
        <authorList>
            <person name="Dieterich C."/>
            <person name="Clifton S.W."/>
            <person name="Schuster L.N."/>
            <person name="Chinwalla A."/>
            <person name="Delehaunty K."/>
            <person name="Dinkelacker I."/>
            <person name="Fulton L."/>
            <person name="Fulton R."/>
            <person name="Godfrey J."/>
            <person name="Minx P."/>
            <person name="Mitreva M."/>
            <person name="Roeseler W."/>
            <person name="Tian H."/>
            <person name="Witte H."/>
            <person name="Yang S.P."/>
            <person name="Wilson R.K."/>
            <person name="Sommer R.J."/>
        </authorList>
    </citation>
    <scope>NUCLEOTIDE SEQUENCE [LARGE SCALE GENOMIC DNA]</scope>
    <source>
        <strain evidence="3">PS312</strain>
    </source>
</reference>
<reference evidence="2" key="2">
    <citation type="submission" date="2022-06" db="UniProtKB">
        <authorList>
            <consortium name="EnsemblMetazoa"/>
        </authorList>
    </citation>
    <scope>IDENTIFICATION</scope>
    <source>
        <strain evidence="2">PS312</strain>
    </source>
</reference>
<accession>A0A8R1Z358</accession>
<gene>
    <name evidence="2" type="primary">WBGene00281948</name>
</gene>
<protein>
    <submittedName>
        <fullName evidence="2">Uncharacterized protein</fullName>
    </submittedName>
</protein>
<organism evidence="2 3">
    <name type="scientific">Pristionchus pacificus</name>
    <name type="common">Parasitic nematode worm</name>
    <dbReference type="NCBI Taxonomy" id="54126"/>
    <lineage>
        <taxon>Eukaryota</taxon>
        <taxon>Metazoa</taxon>
        <taxon>Ecdysozoa</taxon>
        <taxon>Nematoda</taxon>
        <taxon>Chromadorea</taxon>
        <taxon>Rhabditida</taxon>
        <taxon>Rhabditina</taxon>
        <taxon>Diplogasteromorpha</taxon>
        <taxon>Diplogasteroidea</taxon>
        <taxon>Neodiplogasteridae</taxon>
        <taxon>Pristionchus</taxon>
    </lineage>
</organism>
<evidence type="ECO:0000313" key="3">
    <source>
        <dbReference type="Proteomes" id="UP000005239"/>
    </source>
</evidence>
<name>A0A2A6C6D6_PRIPA</name>
<dbReference type="Proteomes" id="UP000005239">
    <property type="component" value="Unassembled WGS sequence"/>
</dbReference>
<evidence type="ECO:0000313" key="2">
    <source>
        <dbReference type="EnsemblMetazoa" id="PPA43579.1"/>
    </source>
</evidence>
<dbReference type="EnsemblMetazoa" id="PPA43579.1">
    <property type="protein sequence ID" value="PPA43579.1"/>
    <property type="gene ID" value="WBGene00281948"/>
</dbReference>
<feature type="region of interest" description="Disordered" evidence="1">
    <location>
        <begin position="1"/>
        <end position="24"/>
    </location>
</feature>
<evidence type="ECO:0000256" key="1">
    <source>
        <dbReference type="SAM" id="MobiDB-lite"/>
    </source>
</evidence>
<proteinExistence type="predicted"/>
<keyword evidence="3" id="KW-1185">Reference proteome</keyword>
<dbReference type="AlphaFoldDB" id="A0A2A6C6D6"/>
<accession>A0A2A6C6D6</accession>
<sequence>MSEQGKGSRRHRIQEDRPLPPLHQLHSLPGVRLFRVHQPVPGHRMLQRVRALRELPVFRRVQRGPRILAHPERLRLSFRFFRWIRVFHHARLFHWIQHLQRVQPFRSLHLFQGHQELREHHRDRVYQPHHRVQRVHEGLEPGIFSFGFRIEFLAPMVLTSGALDAGSGLGVRVLLSGQSGVSVVSVLSGGSVESSLSGGSGRKVILPYLKLLQIHHCFLVECCDVVGENGERSHYCEDCDAGTGSGDVD</sequence>